<organism evidence="10 11">
    <name type="scientific">Nitrobacter hamburgensis (strain DSM 10229 / NCIMB 13809 / X14)</name>
    <dbReference type="NCBI Taxonomy" id="323097"/>
    <lineage>
        <taxon>Bacteria</taxon>
        <taxon>Pseudomonadati</taxon>
        <taxon>Pseudomonadota</taxon>
        <taxon>Alphaproteobacteria</taxon>
        <taxon>Hyphomicrobiales</taxon>
        <taxon>Nitrobacteraceae</taxon>
        <taxon>Nitrobacter</taxon>
    </lineage>
</organism>
<dbReference type="GO" id="GO:0046872">
    <property type="term" value="F:metal ion binding"/>
    <property type="evidence" value="ECO:0007669"/>
    <property type="project" value="UniProtKB-KW"/>
</dbReference>
<evidence type="ECO:0000256" key="2">
    <source>
        <dbReference type="ARBA" id="ARBA00022630"/>
    </source>
</evidence>
<evidence type="ECO:0000259" key="9">
    <source>
        <dbReference type="Pfam" id="PF00175"/>
    </source>
</evidence>
<dbReference type="EMBL" id="CP000320">
    <property type="protein sequence ID" value="ABE64903.1"/>
    <property type="molecule type" value="Genomic_DNA"/>
</dbReference>
<feature type="domain" description="Oxidoreductase FAD/NAD(P)-binding" evidence="9">
    <location>
        <begin position="92"/>
        <end position="196"/>
    </location>
</feature>
<keyword evidence="3" id="KW-0001">2Fe-2S</keyword>
<keyword evidence="10" id="KW-0614">Plasmid</keyword>
<evidence type="ECO:0000313" key="11">
    <source>
        <dbReference type="Proteomes" id="UP000001953"/>
    </source>
</evidence>
<dbReference type="InterPro" id="IPR039261">
    <property type="entry name" value="FNR_nucleotide-bd"/>
</dbReference>
<dbReference type="PANTHER" id="PTHR47354:SF6">
    <property type="entry name" value="NADH OXIDOREDUCTASE HCR"/>
    <property type="match status" value="1"/>
</dbReference>
<dbReference type="GO" id="GO:0051537">
    <property type="term" value="F:2 iron, 2 sulfur cluster binding"/>
    <property type="evidence" value="ECO:0007669"/>
    <property type="project" value="UniProtKB-KW"/>
</dbReference>
<dbReference type="KEGG" id="nha:Nham_4303"/>
<dbReference type="Proteomes" id="UP000001953">
    <property type="component" value="Plasmid 1"/>
</dbReference>
<gene>
    <name evidence="10" type="ordered locus">Nham_4303</name>
</gene>
<dbReference type="CDD" id="cd00322">
    <property type="entry name" value="FNR_like"/>
    <property type="match status" value="1"/>
</dbReference>
<dbReference type="PRINTS" id="PR00410">
    <property type="entry name" value="PHEHYDRXLASE"/>
</dbReference>
<dbReference type="GO" id="GO:0016491">
    <property type="term" value="F:oxidoreductase activity"/>
    <property type="evidence" value="ECO:0007669"/>
    <property type="project" value="UniProtKB-KW"/>
</dbReference>
<evidence type="ECO:0000256" key="4">
    <source>
        <dbReference type="ARBA" id="ARBA00022723"/>
    </source>
</evidence>
<keyword evidence="8" id="KW-0411">Iron-sulfur</keyword>
<dbReference type="SUPFAM" id="SSF52343">
    <property type="entry name" value="Ferredoxin reductase-like, C-terminal NADP-linked domain"/>
    <property type="match status" value="1"/>
</dbReference>
<evidence type="ECO:0000256" key="5">
    <source>
        <dbReference type="ARBA" id="ARBA00022827"/>
    </source>
</evidence>
<geneLocation type="plasmid" evidence="11">
    <name>pNITHX1</name>
</geneLocation>
<name>Q1QFU4_NITHX</name>
<keyword evidence="4" id="KW-0479">Metal-binding</keyword>
<keyword evidence="7" id="KW-0408">Iron</keyword>
<protein>
    <submittedName>
        <fullName evidence="10">Oxidoreductase FAD/NAD(P)-binding</fullName>
    </submittedName>
</protein>
<comment type="cofactor">
    <cofactor evidence="1">
        <name>FAD</name>
        <dbReference type="ChEBI" id="CHEBI:57692"/>
    </cofactor>
</comment>
<evidence type="ECO:0000256" key="1">
    <source>
        <dbReference type="ARBA" id="ARBA00001974"/>
    </source>
</evidence>
<dbReference type="InterPro" id="IPR050415">
    <property type="entry name" value="MRET"/>
</dbReference>
<sequence>MASGWRKAMTVLSIDMAYRSFRGGSGRFGHPPRYAAFNQSSSPRFRLSSSHTHARHCLQTCAERLTDRQRVKLDAPYGDFTLHKTESTPAVFIIGGIGVTPVRSMVAQATHDKTSHQITLLHASRRLVDLPLRGDFEQLARDNPNFVYVMTVESAPGGWQGEQGRVDADMVRKYVSDLHQPIYYLSGPEGMVKSMRTLLVGLKVNEDNIRTEEFTGY</sequence>
<dbReference type="InterPro" id="IPR001433">
    <property type="entry name" value="OxRdtase_FAD/NAD-bd"/>
</dbReference>
<keyword evidence="11" id="KW-1185">Reference proteome</keyword>
<evidence type="ECO:0000256" key="6">
    <source>
        <dbReference type="ARBA" id="ARBA00023002"/>
    </source>
</evidence>
<dbReference type="Pfam" id="PF00175">
    <property type="entry name" value="NAD_binding_1"/>
    <property type="match status" value="1"/>
</dbReference>
<dbReference type="PANTHER" id="PTHR47354">
    <property type="entry name" value="NADH OXIDOREDUCTASE HCR"/>
    <property type="match status" value="1"/>
</dbReference>
<reference evidence="11" key="1">
    <citation type="submission" date="2006-03" db="EMBL/GenBank/DDBJ databases">
        <title>Complete sequence of plasmid 1 of Nitrobacter hamburgensis X14.</title>
        <authorList>
            <consortium name="US DOE Joint Genome Institute"/>
            <person name="Copeland A."/>
            <person name="Lucas S."/>
            <person name="Lapidus A."/>
            <person name="Barry K."/>
            <person name="Detter J.C."/>
            <person name="Glavina del Rio T."/>
            <person name="Hammon N."/>
            <person name="Israni S."/>
            <person name="Dalin E."/>
            <person name="Tice H."/>
            <person name="Pitluck S."/>
            <person name="Chain P."/>
            <person name="Malfatti S."/>
            <person name="Shin M."/>
            <person name="Vergez L."/>
            <person name="Schmutz J."/>
            <person name="Larimer F."/>
            <person name="Land M."/>
            <person name="Hauser L."/>
            <person name="Kyrpides N."/>
            <person name="Ivanova N."/>
            <person name="Ward B."/>
            <person name="Arp D."/>
            <person name="Klotz M."/>
            <person name="Stein L."/>
            <person name="O'Mullan G."/>
            <person name="Starkenburg S."/>
            <person name="Sayavedra L."/>
            <person name="Poret-Peterson A.T."/>
            <person name="Gentry M.E."/>
            <person name="Bruce D."/>
            <person name="Richardson P."/>
        </authorList>
    </citation>
    <scope>NUCLEOTIDE SEQUENCE [LARGE SCALE GENOMIC DNA]</scope>
    <source>
        <strain evidence="11">DSM 10229 / NCIMB 13809 / X14</strain>
        <plasmid evidence="11">Plasmid pNITHX1</plasmid>
    </source>
</reference>
<keyword evidence="6" id="KW-0560">Oxidoreductase</keyword>
<evidence type="ECO:0000256" key="8">
    <source>
        <dbReference type="ARBA" id="ARBA00023014"/>
    </source>
</evidence>
<dbReference type="Gene3D" id="3.40.50.80">
    <property type="entry name" value="Nucleotide-binding domain of ferredoxin-NADP reductase (FNR) module"/>
    <property type="match status" value="1"/>
</dbReference>
<dbReference type="OrthoDB" id="9786134at2"/>
<evidence type="ECO:0000256" key="7">
    <source>
        <dbReference type="ARBA" id="ARBA00023004"/>
    </source>
</evidence>
<evidence type="ECO:0000313" key="10">
    <source>
        <dbReference type="EMBL" id="ABE64903.1"/>
    </source>
</evidence>
<accession>Q1QFU4</accession>
<evidence type="ECO:0000256" key="3">
    <source>
        <dbReference type="ARBA" id="ARBA00022714"/>
    </source>
</evidence>
<dbReference type="AlphaFoldDB" id="Q1QFU4"/>
<dbReference type="HOGENOM" id="CLU_003827_7_3_5"/>
<keyword evidence="2" id="KW-0285">Flavoprotein</keyword>
<proteinExistence type="predicted"/>
<keyword evidence="5" id="KW-0274">FAD</keyword>